<keyword evidence="8 20" id="KW-0812">Transmembrane</keyword>
<dbReference type="GO" id="GO:0031966">
    <property type="term" value="C:mitochondrial membrane"/>
    <property type="evidence" value="ECO:0007669"/>
    <property type="project" value="UniProtKB-SubCell"/>
</dbReference>
<dbReference type="PANTHER" id="PTHR36816">
    <property type="entry name" value="ATP SYNTHASE PROTEIN YMF19"/>
    <property type="match status" value="1"/>
</dbReference>
<reference evidence="22" key="1">
    <citation type="submission" date="2021-02" db="EMBL/GenBank/DDBJ databases">
        <title>Organelle genome of a novel green alga in the class Trebouxiophyceae.</title>
        <authorList>
            <person name="Takusagawa M."/>
            <person name="Misumi O."/>
            <person name="Inui T.I."/>
            <person name="Kato S."/>
            <person name="Matsunaga S."/>
            <person name="Kuroiwa H."/>
            <person name="Kuroiwa T."/>
        </authorList>
    </citation>
    <scope>NUCLEOTIDE SEQUENCE</scope>
    <source>
        <strain evidence="22">311 I</strain>
    </source>
</reference>
<evidence type="ECO:0000259" key="21">
    <source>
        <dbReference type="Pfam" id="PF02326"/>
    </source>
</evidence>
<evidence type="ECO:0000313" key="22">
    <source>
        <dbReference type="EMBL" id="BCT02604.1"/>
    </source>
</evidence>
<keyword evidence="14" id="KW-0406">Ion transport</keyword>
<accession>A0A8D5TAY8</accession>
<dbReference type="EC" id="7.1.2.2" evidence="5"/>
<evidence type="ECO:0000256" key="2">
    <source>
        <dbReference type="ARBA" id="ARBA00004304"/>
    </source>
</evidence>
<keyword evidence="6" id="KW-0813">Transport</keyword>
<comment type="catalytic activity">
    <reaction evidence="19">
        <text>ATP + H2O + 4 H(+)(in) = ADP + phosphate + 5 H(+)(out)</text>
        <dbReference type="Rhea" id="RHEA:57720"/>
        <dbReference type="ChEBI" id="CHEBI:15377"/>
        <dbReference type="ChEBI" id="CHEBI:15378"/>
        <dbReference type="ChEBI" id="CHEBI:30616"/>
        <dbReference type="ChEBI" id="CHEBI:43474"/>
        <dbReference type="ChEBI" id="CHEBI:456216"/>
        <dbReference type="EC" id="7.1.2.2"/>
    </reaction>
</comment>
<evidence type="ECO:0000256" key="6">
    <source>
        <dbReference type="ARBA" id="ARBA00022448"/>
    </source>
</evidence>
<evidence type="ECO:0000256" key="18">
    <source>
        <dbReference type="ARBA" id="ARBA00030649"/>
    </source>
</evidence>
<feature type="transmembrane region" description="Helical" evidence="20">
    <location>
        <begin position="12"/>
        <end position="32"/>
    </location>
</feature>
<sequence>MPQLDKVTFFSQFFWLCFFYLGFYGVVVKQILPRFGRIFKLRENKLRGSSQGVTSLHQEKSKVGESISTVLDSGLSTSKQLVQSTLEKTTNWVDDVLKQTNVKDWKTANKTYLTSVGERSLSENLALTLAFPKVHPSLRSSVILAQLARFAQAKAKTTKAR</sequence>
<dbReference type="AlphaFoldDB" id="A0A8D5TAY8"/>
<comment type="function">
    <text evidence="1">This is one of the chains of the nonenzymatic component (CF(0) subunit) of the mitochondrial ATPase complex.</text>
</comment>
<geneLocation type="mitochondrion" evidence="22"/>
<evidence type="ECO:0000256" key="9">
    <source>
        <dbReference type="ARBA" id="ARBA00022741"/>
    </source>
</evidence>
<keyword evidence="12" id="KW-1278">Translocase</keyword>
<dbReference type="GO" id="GO:1902600">
    <property type="term" value="P:proton transmembrane transport"/>
    <property type="evidence" value="ECO:0007669"/>
    <property type="project" value="UniProtKB-KW"/>
</dbReference>
<evidence type="ECO:0000256" key="20">
    <source>
        <dbReference type="SAM" id="Phobius"/>
    </source>
</evidence>
<keyword evidence="11" id="KW-0067">ATP-binding</keyword>
<evidence type="ECO:0000256" key="3">
    <source>
        <dbReference type="ARBA" id="ARBA00010946"/>
    </source>
</evidence>
<evidence type="ECO:0000256" key="7">
    <source>
        <dbReference type="ARBA" id="ARBA00022547"/>
    </source>
</evidence>
<evidence type="ECO:0000256" key="14">
    <source>
        <dbReference type="ARBA" id="ARBA00023065"/>
    </source>
</evidence>
<gene>
    <name evidence="22" type="primary">atp8</name>
</gene>
<feature type="domain" description="ATP synthase YMF19-like N-terminal" evidence="21">
    <location>
        <begin position="2"/>
        <end position="85"/>
    </location>
</feature>
<keyword evidence="9" id="KW-0547">Nucleotide-binding</keyword>
<evidence type="ECO:0000256" key="4">
    <source>
        <dbReference type="ARBA" id="ARBA00011648"/>
    </source>
</evidence>
<evidence type="ECO:0000256" key="12">
    <source>
        <dbReference type="ARBA" id="ARBA00022967"/>
    </source>
</evidence>
<evidence type="ECO:0000256" key="17">
    <source>
        <dbReference type="ARBA" id="ARBA00023310"/>
    </source>
</evidence>
<dbReference type="InterPro" id="IPR003319">
    <property type="entry name" value="YMF19-like_N"/>
</dbReference>
<comment type="subcellular location">
    <subcellularLocation>
        <location evidence="2">Mitochondrion membrane</location>
        <topology evidence="2">Single-pass membrane protein</topology>
    </subcellularLocation>
</comment>
<dbReference type="GO" id="GO:0006754">
    <property type="term" value="P:ATP biosynthetic process"/>
    <property type="evidence" value="ECO:0007669"/>
    <property type="project" value="UniProtKB-KW"/>
</dbReference>
<keyword evidence="16 20" id="KW-0472">Membrane</keyword>
<dbReference type="Pfam" id="PF02326">
    <property type="entry name" value="YMF19"/>
    <property type="match status" value="1"/>
</dbReference>
<evidence type="ECO:0000256" key="1">
    <source>
        <dbReference type="ARBA" id="ARBA00003096"/>
    </source>
</evidence>
<proteinExistence type="inferred from homology"/>
<keyword evidence="15 22" id="KW-0496">Mitochondrion</keyword>
<dbReference type="GO" id="GO:0045259">
    <property type="term" value="C:proton-transporting ATP synthase complex"/>
    <property type="evidence" value="ECO:0007669"/>
    <property type="project" value="UniProtKB-KW"/>
</dbReference>
<evidence type="ECO:0000256" key="10">
    <source>
        <dbReference type="ARBA" id="ARBA00022781"/>
    </source>
</evidence>
<evidence type="ECO:0000256" key="13">
    <source>
        <dbReference type="ARBA" id="ARBA00022989"/>
    </source>
</evidence>
<keyword evidence="13 20" id="KW-1133">Transmembrane helix</keyword>
<comment type="similarity">
    <text evidence="3">Belongs to the ATPase protein YMF19 family.</text>
</comment>
<dbReference type="GO" id="GO:0005524">
    <property type="term" value="F:ATP binding"/>
    <property type="evidence" value="ECO:0007669"/>
    <property type="project" value="UniProtKB-KW"/>
</dbReference>
<dbReference type="EMBL" id="LC604817">
    <property type="protein sequence ID" value="BCT02604.1"/>
    <property type="molecule type" value="Genomic_DNA"/>
</dbReference>
<organism evidence="22">
    <name type="scientific">Medakamo hakoo</name>
    <dbReference type="NCBI Taxonomy" id="3113649"/>
    <lineage>
        <taxon>Eukaryota</taxon>
        <taxon>Viridiplantae</taxon>
        <taxon>Chlorophyta</taxon>
        <taxon>core chlorophytes</taxon>
        <taxon>Trebouxiophyceae</taxon>
        <taxon>Trebouxiophyceae incertae sedis</taxon>
        <taxon>Coccomyxaceae</taxon>
        <taxon>Medakamo</taxon>
    </lineage>
</organism>
<evidence type="ECO:0000256" key="15">
    <source>
        <dbReference type="ARBA" id="ARBA00023128"/>
    </source>
</evidence>
<evidence type="ECO:0000256" key="5">
    <source>
        <dbReference type="ARBA" id="ARBA00012473"/>
    </source>
</evidence>
<dbReference type="PANTHER" id="PTHR36816:SF1">
    <property type="entry name" value="ATP SYNTHASE PROTEIN YMF19"/>
    <property type="match status" value="1"/>
</dbReference>
<evidence type="ECO:0000256" key="19">
    <source>
        <dbReference type="ARBA" id="ARBA00048383"/>
    </source>
</evidence>
<keyword evidence="7" id="KW-0138">CF(0)</keyword>
<comment type="subunit">
    <text evidence="4">F-type ATPases have 2 components, CF(1) - the catalytic core - and CF(0) - the membrane proton channel. CF(1) has five subunits: alpha(3), beta(3), gamma(1), delta(1), epsilon(1). CF(0) has three main subunits: a, b and c.</text>
</comment>
<name>A0A8D5TAY8_9CHLO</name>
<keyword evidence="10" id="KW-0375">Hydrogen ion transport</keyword>
<dbReference type="InterPro" id="IPR044975">
    <property type="entry name" value="YMF19-like"/>
</dbReference>
<evidence type="ECO:0000256" key="11">
    <source>
        <dbReference type="ARBA" id="ARBA00022840"/>
    </source>
</evidence>
<evidence type="ECO:0000256" key="16">
    <source>
        <dbReference type="ARBA" id="ARBA00023136"/>
    </source>
</evidence>
<evidence type="ECO:0000256" key="8">
    <source>
        <dbReference type="ARBA" id="ARBA00022692"/>
    </source>
</evidence>
<keyword evidence="17" id="KW-0066">ATP synthesis</keyword>
<protein>
    <recommendedName>
        <fullName evidence="5">H(+)-transporting two-sector ATPase</fullName>
        <ecNumber evidence="5">7.1.2.2</ecNumber>
    </recommendedName>
    <alternativeName>
        <fullName evidence="18">Mitochondrial protein YMF19</fullName>
    </alternativeName>
</protein>